<accession>A0A8T0UFM5</accession>
<evidence type="ECO:0000313" key="1">
    <source>
        <dbReference type="EMBL" id="KAG2619866.1"/>
    </source>
</evidence>
<name>A0A8T0UFM5_PANVG</name>
<dbReference type="EMBL" id="CM029042">
    <property type="protein sequence ID" value="KAG2619866.1"/>
    <property type="molecule type" value="Genomic_DNA"/>
</dbReference>
<protein>
    <submittedName>
        <fullName evidence="1">Uncharacterized protein</fullName>
    </submittedName>
</protein>
<dbReference type="AlphaFoldDB" id="A0A8T0UFM5"/>
<evidence type="ECO:0000313" key="2">
    <source>
        <dbReference type="Proteomes" id="UP000823388"/>
    </source>
</evidence>
<organism evidence="1 2">
    <name type="scientific">Panicum virgatum</name>
    <name type="common">Blackwell switchgrass</name>
    <dbReference type="NCBI Taxonomy" id="38727"/>
    <lineage>
        <taxon>Eukaryota</taxon>
        <taxon>Viridiplantae</taxon>
        <taxon>Streptophyta</taxon>
        <taxon>Embryophyta</taxon>
        <taxon>Tracheophyta</taxon>
        <taxon>Spermatophyta</taxon>
        <taxon>Magnoliopsida</taxon>
        <taxon>Liliopsida</taxon>
        <taxon>Poales</taxon>
        <taxon>Poaceae</taxon>
        <taxon>PACMAD clade</taxon>
        <taxon>Panicoideae</taxon>
        <taxon>Panicodae</taxon>
        <taxon>Paniceae</taxon>
        <taxon>Panicinae</taxon>
        <taxon>Panicum</taxon>
        <taxon>Panicum sect. Hiantes</taxon>
    </lineage>
</organism>
<proteinExistence type="predicted"/>
<sequence>MELHISISCDLHKSLVSPSEPARSGAAACLALGRCLLARPPHSPMQSVARAAAAASSPHTVAAGFLLRRPTEKGEGGTQGENAPRFMCALLIEAATADEGNLDLSSSVSTCLPPRSASDAYNSATTVHDILLGLEGQGTNAMQIYHIMYLWRLADCSLFVMYKC</sequence>
<reference evidence="1 2" key="1">
    <citation type="submission" date="2020-05" db="EMBL/GenBank/DDBJ databases">
        <title>WGS assembly of Panicum virgatum.</title>
        <authorList>
            <person name="Lovell J.T."/>
            <person name="Jenkins J."/>
            <person name="Shu S."/>
            <person name="Juenger T.E."/>
            <person name="Schmutz J."/>
        </authorList>
    </citation>
    <scope>NUCLEOTIDE SEQUENCE [LARGE SCALE GENOMIC DNA]</scope>
    <source>
        <strain evidence="2">cv. AP13</strain>
    </source>
</reference>
<dbReference type="Proteomes" id="UP000823388">
    <property type="component" value="Chromosome 3N"/>
</dbReference>
<keyword evidence="2" id="KW-1185">Reference proteome</keyword>
<comment type="caution">
    <text evidence="1">The sequence shown here is derived from an EMBL/GenBank/DDBJ whole genome shotgun (WGS) entry which is preliminary data.</text>
</comment>
<gene>
    <name evidence="1" type="ORF">PVAP13_3NG139200</name>
</gene>